<dbReference type="InterPro" id="IPR001138">
    <property type="entry name" value="Zn2Cys6_DnaBD"/>
</dbReference>
<dbReference type="GO" id="GO:0008270">
    <property type="term" value="F:zinc ion binding"/>
    <property type="evidence" value="ECO:0007669"/>
    <property type="project" value="InterPro"/>
</dbReference>
<evidence type="ECO:0000256" key="4">
    <source>
        <dbReference type="ARBA" id="ARBA00023015"/>
    </source>
</evidence>
<dbReference type="Gene3D" id="4.10.240.10">
    <property type="entry name" value="Zn(2)-C6 fungal-type DNA-binding domain"/>
    <property type="match status" value="1"/>
</dbReference>
<dbReference type="InterPro" id="IPR051089">
    <property type="entry name" value="prtT"/>
</dbReference>
<dbReference type="PROSITE" id="PS50048">
    <property type="entry name" value="ZN2_CY6_FUNGAL_2"/>
    <property type="match status" value="1"/>
</dbReference>
<dbReference type="GO" id="GO:0005634">
    <property type="term" value="C:nucleus"/>
    <property type="evidence" value="ECO:0007669"/>
    <property type="project" value="UniProtKB-SubCell"/>
</dbReference>
<comment type="caution">
    <text evidence="10">The sequence shown here is derived from an EMBL/GenBank/DDBJ whole genome shotgun (WGS) entry which is preliminary data.</text>
</comment>
<dbReference type="GO" id="GO:0001216">
    <property type="term" value="F:DNA-binding transcription activator activity"/>
    <property type="evidence" value="ECO:0007669"/>
    <property type="project" value="UniProtKB-ARBA"/>
</dbReference>
<protein>
    <recommendedName>
        <fullName evidence="9">Zn(2)-C6 fungal-type domain-containing protein</fullName>
    </recommendedName>
</protein>
<feature type="compositionally biased region" description="Basic and acidic residues" evidence="8">
    <location>
        <begin position="57"/>
        <end position="75"/>
    </location>
</feature>
<organism evidence="10 11">
    <name type="scientific">Penicillium frequentans</name>
    <dbReference type="NCBI Taxonomy" id="3151616"/>
    <lineage>
        <taxon>Eukaryota</taxon>
        <taxon>Fungi</taxon>
        <taxon>Dikarya</taxon>
        <taxon>Ascomycota</taxon>
        <taxon>Pezizomycotina</taxon>
        <taxon>Eurotiomycetes</taxon>
        <taxon>Eurotiomycetidae</taxon>
        <taxon>Eurotiales</taxon>
        <taxon>Aspergillaceae</taxon>
        <taxon>Penicillium</taxon>
    </lineage>
</organism>
<keyword evidence="5" id="KW-0238">DNA-binding</keyword>
<keyword evidence="4" id="KW-0805">Transcription regulation</keyword>
<dbReference type="CDD" id="cd00067">
    <property type="entry name" value="GAL4"/>
    <property type="match status" value="1"/>
</dbReference>
<dbReference type="Pfam" id="PF00172">
    <property type="entry name" value="Zn_clus"/>
    <property type="match status" value="1"/>
</dbReference>
<name>A0AAD6D3Z5_9EURO</name>
<keyword evidence="3" id="KW-0862">Zinc</keyword>
<dbReference type="CDD" id="cd12148">
    <property type="entry name" value="fungal_TF_MHR"/>
    <property type="match status" value="1"/>
</dbReference>
<dbReference type="SUPFAM" id="SSF57701">
    <property type="entry name" value="Zn2/Cys6 DNA-binding domain"/>
    <property type="match status" value="1"/>
</dbReference>
<dbReference type="Proteomes" id="UP001220324">
    <property type="component" value="Unassembled WGS sequence"/>
</dbReference>
<dbReference type="PANTHER" id="PTHR31845:SF21">
    <property type="entry name" value="REGULATORY PROTEIN LEU3"/>
    <property type="match status" value="1"/>
</dbReference>
<dbReference type="GO" id="GO:0000976">
    <property type="term" value="F:transcription cis-regulatory region binding"/>
    <property type="evidence" value="ECO:0007669"/>
    <property type="project" value="TreeGrafter"/>
</dbReference>
<keyword evidence="7" id="KW-0539">Nucleus</keyword>
<evidence type="ECO:0000313" key="11">
    <source>
        <dbReference type="Proteomes" id="UP001220324"/>
    </source>
</evidence>
<dbReference type="GO" id="GO:0000981">
    <property type="term" value="F:DNA-binding transcription factor activity, RNA polymerase II-specific"/>
    <property type="evidence" value="ECO:0007669"/>
    <property type="project" value="InterPro"/>
</dbReference>
<evidence type="ECO:0000256" key="6">
    <source>
        <dbReference type="ARBA" id="ARBA00023163"/>
    </source>
</evidence>
<evidence type="ECO:0000256" key="5">
    <source>
        <dbReference type="ARBA" id="ARBA00023125"/>
    </source>
</evidence>
<evidence type="ECO:0000259" key="9">
    <source>
        <dbReference type="PROSITE" id="PS50048"/>
    </source>
</evidence>
<evidence type="ECO:0000256" key="8">
    <source>
        <dbReference type="SAM" id="MobiDB-lite"/>
    </source>
</evidence>
<keyword evidence="2" id="KW-0479">Metal-binding</keyword>
<dbReference type="PROSITE" id="PS00463">
    <property type="entry name" value="ZN2_CY6_FUNGAL_1"/>
    <property type="match status" value="1"/>
</dbReference>
<keyword evidence="6" id="KW-0804">Transcription</keyword>
<comment type="subcellular location">
    <subcellularLocation>
        <location evidence="1">Nucleus</location>
    </subcellularLocation>
</comment>
<reference evidence="10 11" key="1">
    <citation type="journal article" date="2023" name="IMA Fungus">
        <title>Comparative genomic study of the Penicillium genus elucidates a diverse pangenome and 15 lateral gene transfer events.</title>
        <authorList>
            <person name="Petersen C."/>
            <person name="Sorensen T."/>
            <person name="Nielsen M.R."/>
            <person name="Sondergaard T.E."/>
            <person name="Sorensen J.L."/>
            <person name="Fitzpatrick D.A."/>
            <person name="Frisvad J.C."/>
            <person name="Nielsen K.L."/>
        </authorList>
    </citation>
    <scope>NUCLEOTIDE SEQUENCE [LARGE SCALE GENOMIC DNA]</scope>
    <source>
        <strain evidence="10 11">IBT 35679</strain>
    </source>
</reference>
<evidence type="ECO:0000313" key="10">
    <source>
        <dbReference type="EMBL" id="KAJ5547343.1"/>
    </source>
</evidence>
<accession>A0AAD6D3Z5</accession>
<dbReference type="SMART" id="SM00066">
    <property type="entry name" value="GAL4"/>
    <property type="match status" value="1"/>
</dbReference>
<proteinExistence type="predicted"/>
<evidence type="ECO:0000256" key="1">
    <source>
        <dbReference type="ARBA" id="ARBA00004123"/>
    </source>
</evidence>
<feature type="domain" description="Zn(2)-C6 fungal-type" evidence="9">
    <location>
        <begin position="11"/>
        <end position="44"/>
    </location>
</feature>
<evidence type="ECO:0000256" key="7">
    <source>
        <dbReference type="ARBA" id="ARBA00023242"/>
    </source>
</evidence>
<gene>
    <name evidence="10" type="ORF">N7494_004928</name>
</gene>
<keyword evidence="11" id="KW-1185">Reference proteome</keyword>
<dbReference type="AlphaFoldDB" id="A0AAD6D3Z5"/>
<dbReference type="FunFam" id="4.10.240.10:FF:000003">
    <property type="entry name" value="C6 transcription factor (Leu3)"/>
    <property type="match status" value="1"/>
</dbReference>
<sequence length="642" mass="71842">MTTPLKKGKKACTECRQQKAKCDVYLNPDEPCTRCRKVKAECIISDPFKREHKRRRLSDLQRESEELRRKLRDSQPADPHPSPIALLTAAAELGSRSDPHVASLPASSHLSPDSYPTQLLAPSSLGSATPAPAYDSDDATLPRTLSGVELTSAEIDDLFGLYFRHYAQFLPILDPHTRPNAFYAQCPFLFWSIIGVSCRVYPQNPTLLIALARSIIEMAFMSGLSSSPPWHIIQAFLLILQWPFPKGDHPDVNYTVAGMMLHIAMQNGLHIPMSSHEFSRRKMPAPSEADLLRRSELWALSVVVYHRVCMQKGQIPRINSAQDPTQRQAILDKVAPWMALKLRCQGIVGRCSEAVMENGIQAMSMDQERSLDILLRTYESQIDDLELQAVSDDERFDVFLGRMAIQGYHFYKIQTWVSSACFPRVLVTACNLIDYIQSLTDRVSSLAMIPAQMHFGLFLASTSLLRILKSPAASHGLETIRARASLFTAINLAKQISVDSADMASKMVIVLSAIWNSNKAFRRPDGSEFTTLRIRGRLVVSPIIDAIWWWRDEYDPPSRFRSVVEPAGGCVYGHSRSYGAPETGPIATGTDTSQQDLTGGLNQDAFLLDEQFLADFEWALTDDLLFTTESMPNYWAAGNNML</sequence>
<dbReference type="EMBL" id="JAQIZZ010000003">
    <property type="protein sequence ID" value="KAJ5547343.1"/>
    <property type="molecule type" value="Genomic_DNA"/>
</dbReference>
<evidence type="ECO:0000256" key="3">
    <source>
        <dbReference type="ARBA" id="ARBA00022833"/>
    </source>
</evidence>
<dbReference type="InterPro" id="IPR036864">
    <property type="entry name" value="Zn2-C6_fun-type_DNA-bd_sf"/>
</dbReference>
<feature type="region of interest" description="Disordered" evidence="8">
    <location>
        <begin position="53"/>
        <end position="83"/>
    </location>
</feature>
<evidence type="ECO:0000256" key="2">
    <source>
        <dbReference type="ARBA" id="ARBA00022723"/>
    </source>
</evidence>
<dbReference type="PANTHER" id="PTHR31845">
    <property type="entry name" value="FINGER DOMAIN PROTEIN, PUTATIVE-RELATED"/>
    <property type="match status" value="1"/>
</dbReference>